<dbReference type="RefSeq" id="XP_024946418.1">
    <property type="nucleotide sequence ID" value="XM_025090650.1"/>
</dbReference>
<keyword evidence="2" id="KW-0732">Signal</keyword>
<dbReference type="Proteomes" id="UP000694920">
    <property type="component" value="Unplaced"/>
</dbReference>
<proteinExistence type="predicted"/>
<dbReference type="KEGG" id="ccin:112495183"/>
<evidence type="ECO:0000313" key="4">
    <source>
        <dbReference type="RefSeq" id="XP_024946418.1"/>
    </source>
</evidence>
<keyword evidence="1" id="KW-0812">Transmembrane</keyword>
<sequence>MKLLQFYLLTIFTLWDAKFRASADFTHIELEYLSKRLYPAECFQLVTYLGAIKNPKIPLMDHLYNFRDIQDSWDGKGQSPCLDKLEEWKDKNGMDQYAGNRLKLVLQKLGRPDLVAYLKKTYPNFKSKESKMIASREIKSRETRDLGIKDNVASLNSGGFIQAFQDGDNENVSYILGPEFTMYSVIGSLLILSCLGCVLVMSYRRVYNYYQCYMDHFKNKDEEKCMFDKTLSKFEISPQKELQNLEICEDCTTDNEKQDKEIDCENSKRNRRFSKNNNKMIKKNNHCKNIKQNLNKSNKINKTTRKISESIQNEKNMNVCKCSRSQKPEFISKLRKIIGGTIKKNSENHTSCTFIQYPLSKIENNLKSQEERNKGYRAGKMFRKKYLKRSRKSKLVQPSRKIISTEKINPCTCKMCKLFNINDEKYNEIHKLMME</sequence>
<keyword evidence="1" id="KW-1133">Transmembrane helix</keyword>
<feature type="signal peptide" evidence="2">
    <location>
        <begin position="1"/>
        <end position="23"/>
    </location>
</feature>
<reference evidence="4" key="1">
    <citation type="submission" date="2025-08" db="UniProtKB">
        <authorList>
            <consortium name="RefSeq"/>
        </authorList>
    </citation>
    <scope>IDENTIFICATION</scope>
</reference>
<keyword evidence="1" id="KW-0472">Membrane</keyword>
<feature type="transmembrane region" description="Helical" evidence="1">
    <location>
        <begin position="180"/>
        <end position="201"/>
    </location>
</feature>
<dbReference type="AlphaFoldDB" id="A0AAJ7RSQ3"/>
<dbReference type="GeneID" id="112495183"/>
<organism evidence="3 4">
    <name type="scientific">Cephus cinctus</name>
    <name type="common">Wheat stem sawfly</name>
    <dbReference type="NCBI Taxonomy" id="211228"/>
    <lineage>
        <taxon>Eukaryota</taxon>
        <taxon>Metazoa</taxon>
        <taxon>Ecdysozoa</taxon>
        <taxon>Arthropoda</taxon>
        <taxon>Hexapoda</taxon>
        <taxon>Insecta</taxon>
        <taxon>Pterygota</taxon>
        <taxon>Neoptera</taxon>
        <taxon>Endopterygota</taxon>
        <taxon>Hymenoptera</taxon>
        <taxon>Cephoidea</taxon>
        <taxon>Cephidae</taxon>
        <taxon>Cephus</taxon>
    </lineage>
</organism>
<evidence type="ECO:0000256" key="2">
    <source>
        <dbReference type="SAM" id="SignalP"/>
    </source>
</evidence>
<feature type="chain" id="PRO_5042526186" evidence="2">
    <location>
        <begin position="24"/>
        <end position="435"/>
    </location>
</feature>
<gene>
    <name evidence="4" type="primary">LOC112495183</name>
</gene>
<protein>
    <submittedName>
        <fullName evidence="4">Uncharacterized protein LOC112495183 isoform X1</fullName>
    </submittedName>
</protein>
<keyword evidence="3" id="KW-1185">Reference proteome</keyword>
<accession>A0AAJ7RSQ3</accession>
<evidence type="ECO:0000256" key="1">
    <source>
        <dbReference type="SAM" id="Phobius"/>
    </source>
</evidence>
<evidence type="ECO:0000313" key="3">
    <source>
        <dbReference type="Proteomes" id="UP000694920"/>
    </source>
</evidence>
<name>A0AAJ7RSQ3_CEPCN</name>